<feature type="domain" description="Thiaminase-2/PQQC" evidence="4">
    <location>
        <begin position="28"/>
        <end position="229"/>
    </location>
</feature>
<dbReference type="Proteomes" id="UP001055804">
    <property type="component" value="Unassembled WGS sequence"/>
</dbReference>
<evidence type="ECO:0000256" key="2">
    <source>
        <dbReference type="PIRSR" id="PIRSR003170-1"/>
    </source>
</evidence>
<dbReference type="InterPro" id="IPR004305">
    <property type="entry name" value="Thiaminase-2/PQQC"/>
</dbReference>
<keyword evidence="1" id="KW-0378">Hydrolase</keyword>
<comment type="catalytic activity">
    <reaction evidence="1">
        <text>thiamine + H2O = 5-(2-hydroxyethyl)-4-methylthiazole + 4-amino-5-hydroxymethyl-2-methylpyrimidine + H(+)</text>
        <dbReference type="Rhea" id="RHEA:17509"/>
        <dbReference type="ChEBI" id="CHEBI:15377"/>
        <dbReference type="ChEBI" id="CHEBI:15378"/>
        <dbReference type="ChEBI" id="CHEBI:16892"/>
        <dbReference type="ChEBI" id="CHEBI:17957"/>
        <dbReference type="ChEBI" id="CHEBI:18385"/>
        <dbReference type="EC" id="3.5.99.2"/>
    </reaction>
</comment>
<dbReference type="EMBL" id="JAMZFT010000003">
    <property type="protein sequence ID" value="MCP1337484.1"/>
    <property type="molecule type" value="Genomic_DNA"/>
</dbReference>
<comment type="pathway">
    <text evidence="1">Cofactor biosynthesis; thiamine diphosphate biosynthesis.</text>
</comment>
<evidence type="ECO:0000313" key="6">
    <source>
        <dbReference type="Proteomes" id="UP001055804"/>
    </source>
</evidence>
<comment type="function">
    <text evidence="1">Catalyzes an amino-pyrimidine hydrolysis reaction at the C5' of the pyrimidine moiety of thiamine compounds, a reaction that is part of a thiamine salvage pathway. Thus, catalyzes the conversion of 4-amino-5-aminomethyl-2-methylpyrimidine to 4-amino-5-hydroxymethyl-2-methylpyrimidine (HMP).</text>
</comment>
<dbReference type="AlphaFoldDB" id="A0A9J6PBG6"/>
<dbReference type="InterPro" id="IPR026285">
    <property type="entry name" value="TenA_E"/>
</dbReference>
<dbReference type="InterPro" id="IPR016084">
    <property type="entry name" value="Haem_Oase-like_multi-hlx"/>
</dbReference>
<accession>A0A9J6PBG6</accession>
<keyword evidence="1" id="KW-0784">Thiamine biosynthesis</keyword>
<evidence type="ECO:0000256" key="1">
    <source>
        <dbReference type="PIRNR" id="PIRNR003170"/>
    </source>
</evidence>
<dbReference type="Pfam" id="PF03070">
    <property type="entry name" value="TENA_THI-4"/>
    <property type="match status" value="1"/>
</dbReference>
<dbReference type="RefSeq" id="WP_269333449.1">
    <property type="nucleotide sequence ID" value="NZ_JAMZFT010000003.1"/>
</dbReference>
<evidence type="ECO:0000259" key="4">
    <source>
        <dbReference type="Pfam" id="PF03070"/>
    </source>
</evidence>
<dbReference type="PANTHER" id="PTHR43198">
    <property type="entry name" value="BIFUNCTIONAL TH2 PROTEIN"/>
    <property type="match status" value="1"/>
</dbReference>
<protein>
    <recommendedName>
        <fullName evidence="1">Aminopyrimidine aminohydrolase</fullName>
        <ecNumber evidence="1">3.5.99.2</ecNumber>
    </recommendedName>
</protein>
<dbReference type="GO" id="GO:0009228">
    <property type="term" value="P:thiamine biosynthetic process"/>
    <property type="evidence" value="ECO:0007669"/>
    <property type="project" value="UniProtKB-KW"/>
</dbReference>
<dbReference type="GO" id="GO:0050334">
    <property type="term" value="F:thiaminase activity"/>
    <property type="evidence" value="ECO:0007669"/>
    <property type="project" value="UniProtKB-UniRule"/>
</dbReference>
<gene>
    <name evidence="5" type="ORF">NJQ99_13760</name>
</gene>
<dbReference type="PIRSF" id="PIRSF003170">
    <property type="entry name" value="Pet18p"/>
    <property type="match status" value="1"/>
</dbReference>
<dbReference type="CDD" id="cd19358">
    <property type="entry name" value="TenA_E_Spr0628-like"/>
    <property type="match status" value="1"/>
</dbReference>
<comment type="similarity">
    <text evidence="1">Belongs to the TenA family.</text>
</comment>
<dbReference type="InterPro" id="IPR050967">
    <property type="entry name" value="Thiamine_Salvage_TenA"/>
</dbReference>
<comment type="caution">
    <text evidence="5">The sequence shown here is derived from an EMBL/GenBank/DDBJ whole genome shotgun (WGS) entry which is preliminary data.</text>
</comment>
<name>A0A9J6PBG6_9PROT</name>
<keyword evidence="6" id="KW-1185">Reference proteome</keyword>
<dbReference type="EC" id="3.5.99.2" evidence="1"/>
<dbReference type="SUPFAM" id="SSF48613">
    <property type="entry name" value="Heme oxygenase-like"/>
    <property type="match status" value="1"/>
</dbReference>
<dbReference type="Gene3D" id="1.20.910.10">
    <property type="entry name" value="Heme oxygenase-like"/>
    <property type="match status" value="1"/>
</dbReference>
<feature type="binding site" evidence="3">
    <location>
        <position position="60"/>
    </location>
    <ligand>
        <name>substrate</name>
    </ligand>
</feature>
<organism evidence="5 6">
    <name type="scientific">Futiania mangrovi</name>
    <dbReference type="NCBI Taxonomy" id="2959716"/>
    <lineage>
        <taxon>Bacteria</taxon>
        <taxon>Pseudomonadati</taxon>
        <taxon>Pseudomonadota</taxon>
        <taxon>Alphaproteobacteria</taxon>
        <taxon>Futianiales</taxon>
        <taxon>Futianiaceae</taxon>
        <taxon>Futiania</taxon>
    </lineage>
</organism>
<feature type="binding site" evidence="3">
    <location>
        <position position="151"/>
    </location>
    <ligand>
        <name>substrate</name>
    </ligand>
</feature>
<evidence type="ECO:0000256" key="3">
    <source>
        <dbReference type="PIRSR" id="PIRSR003170-2"/>
    </source>
</evidence>
<dbReference type="GO" id="GO:0005829">
    <property type="term" value="C:cytosol"/>
    <property type="evidence" value="ECO:0007669"/>
    <property type="project" value="TreeGrafter"/>
</dbReference>
<proteinExistence type="inferred from homology"/>
<dbReference type="PANTHER" id="PTHR43198:SF2">
    <property type="entry name" value="SI:CH1073-67J19.1-RELATED"/>
    <property type="match status" value="1"/>
</dbReference>
<comment type="catalytic activity">
    <reaction evidence="1">
        <text>4-amino-5-aminomethyl-2-methylpyrimidine + H2O = 4-amino-5-hydroxymethyl-2-methylpyrimidine + NH4(+)</text>
        <dbReference type="Rhea" id="RHEA:31799"/>
        <dbReference type="ChEBI" id="CHEBI:15377"/>
        <dbReference type="ChEBI" id="CHEBI:16892"/>
        <dbReference type="ChEBI" id="CHEBI:28938"/>
        <dbReference type="ChEBI" id="CHEBI:63416"/>
        <dbReference type="EC" id="3.5.99.2"/>
    </reaction>
</comment>
<feature type="binding site" evidence="3">
    <location>
        <position position="98"/>
    </location>
    <ligand>
        <name>substrate</name>
    </ligand>
</feature>
<sequence>MSMPSSYAEARAAEPGARPTDILVRLSQPHWDAACGHRFTRELGADTLSAEVFGRYAVQDHLFVTDLASVLGHLIARAPGMTAKHRFAAFAAMLTSEENDFFLRTFDQLGIEPQEAARMPVHEVTRAFAGLMLSAAERSYAQGLACLLCAEWCYLTWGVREAAEVRPRRAWAQEWIDLHAVPAFRSFVEGLREEMDRTLDAATPEEQEAAARAFRRMTELEVEFFDAAYS</sequence>
<reference evidence="5" key="1">
    <citation type="submission" date="2022-06" db="EMBL/GenBank/DDBJ databases">
        <title>Isolation and Genomics of Futiania mangrovii gen. nov., sp. nov., a Rare and Metabolically-versatile member in the Class Alphaproteobacteria.</title>
        <authorList>
            <person name="Liu L."/>
            <person name="Huang W.-C."/>
            <person name="Pan J."/>
            <person name="Li J."/>
            <person name="Huang Y."/>
            <person name="Du H."/>
            <person name="Liu Y."/>
            <person name="Li M."/>
        </authorList>
    </citation>
    <scope>NUCLEOTIDE SEQUENCE</scope>
    <source>
        <strain evidence="5">FT118</strain>
    </source>
</reference>
<feature type="active site" description="Proton donor" evidence="2">
    <location>
        <position position="221"/>
    </location>
</feature>
<evidence type="ECO:0000313" key="5">
    <source>
        <dbReference type="EMBL" id="MCP1337484.1"/>
    </source>
</evidence>